<evidence type="ECO:0000256" key="2">
    <source>
        <dbReference type="ARBA" id="ARBA00005120"/>
    </source>
</evidence>
<feature type="binding site" evidence="12">
    <location>
        <position position="50"/>
    </location>
    <ligand>
        <name>pyruvate</name>
        <dbReference type="ChEBI" id="CHEBI:15361"/>
    </ligand>
</feature>
<evidence type="ECO:0000256" key="7">
    <source>
        <dbReference type="ARBA" id="ARBA00022915"/>
    </source>
</evidence>
<dbReference type="CDD" id="cd00950">
    <property type="entry name" value="DHDPS"/>
    <property type="match status" value="1"/>
</dbReference>
<proteinExistence type="inferred from homology"/>
<gene>
    <name evidence="12 14" type="primary">dapA</name>
    <name evidence="14" type="ORF">OG814_10160</name>
</gene>
<organism evidence="14 15">
    <name type="scientific">Streptomyces zaomyceticus</name>
    <dbReference type="NCBI Taxonomy" id="68286"/>
    <lineage>
        <taxon>Bacteria</taxon>
        <taxon>Bacillati</taxon>
        <taxon>Actinomycetota</taxon>
        <taxon>Actinomycetes</taxon>
        <taxon>Kitasatosporales</taxon>
        <taxon>Streptomycetaceae</taxon>
        <taxon>Streptomyces</taxon>
    </lineage>
</organism>
<dbReference type="PROSITE" id="PS00666">
    <property type="entry name" value="DHDPS_2"/>
    <property type="match status" value="1"/>
</dbReference>
<dbReference type="RefSeq" id="WP_327164693.1">
    <property type="nucleotide sequence ID" value="NZ_CP108062.1"/>
</dbReference>
<keyword evidence="8 12" id="KW-0457">Lysine biosynthesis</keyword>
<evidence type="ECO:0000256" key="3">
    <source>
        <dbReference type="ARBA" id="ARBA00007592"/>
    </source>
</evidence>
<evidence type="ECO:0000256" key="1">
    <source>
        <dbReference type="ARBA" id="ARBA00003294"/>
    </source>
</evidence>
<keyword evidence="10 12" id="KW-0704">Schiff base</keyword>
<evidence type="ECO:0000313" key="15">
    <source>
        <dbReference type="Proteomes" id="UP001622594"/>
    </source>
</evidence>
<dbReference type="PRINTS" id="PR00146">
    <property type="entry name" value="DHPICSNTHASE"/>
</dbReference>
<evidence type="ECO:0000256" key="11">
    <source>
        <dbReference type="ARBA" id="ARBA00047836"/>
    </source>
</evidence>
<keyword evidence="5 12" id="KW-0963">Cytoplasm</keyword>
<accession>A0ABZ1L5L0</accession>
<name>A0ABZ1L5L0_9ACTN</name>
<evidence type="ECO:0000256" key="12">
    <source>
        <dbReference type="HAMAP-Rule" id="MF_00418"/>
    </source>
</evidence>
<dbReference type="Pfam" id="PF00701">
    <property type="entry name" value="DHDPS"/>
    <property type="match status" value="1"/>
</dbReference>
<comment type="pathway">
    <text evidence="2 12">Amino-acid biosynthesis; L-lysine biosynthesis via DAP pathway; (S)-tetrahydrodipicolinate from L-aspartate: step 3/4.</text>
</comment>
<comment type="subunit">
    <text evidence="12">Homotetramer; dimer of dimers.</text>
</comment>
<comment type="catalytic activity">
    <reaction evidence="11 12">
        <text>L-aspartate 4-semialdehyde + pyruvate = (2S,4S)-4-hydroxy-2,3,4,5-tetrahydrodipicolinate + H2O + H(+)</text>
        <dbReference type="Rhea" id="RHEA:34171"/>
        <dbReference type="ChEBI" id="CHEBI:15361"/>
        <dbReference type="ChEBI" id="CHEBI:15377"/>
        <dbReference type="ChEBI" id="CHEBI:15378"/>
        <dbReference type="ChEBI" id="CHEBI:67139"/>
        <dbReference type="ChEBI" id="CHEBI:537519"/>
        <dbReference type="EC" id="4.3.3.7"/>
    </reaction>
</comment>
<evidence type="ECO:0000256" key="6">
    <source>
        <dbReference type="ARBA" id="ARBA00022605"/>
    </source>
</evidence>
<keyword evidence="7 12" id="KW-0220">Diaminopimelate biosynthesis</keyword>
<dbReference type="EC" id="4.3.3.7" evidence="4 12"/>
<dbReference type="InterPro" id="IPR020625">
    <property type="entry name" value="Schiff_base-form_aldolases_AS"/>
</dbReference>
<protein>
    <recommendedName>
        <fullName evidence="4 12">4-hydroxy-tetrahydrodipicolinate synthase</fullName>
        <shortName evidence="12">HTPA synthase</shortName>
        <ecNumber evidence="4 12">4.3.3.7</ecNumber>
    </recommendedName>
</protein>
<feature type="active site" description="Proton donor/acceptor" evidence="12">
    <location>
        <position position="140"/>
    </location>
</feature>
<evidence type="ECO:0000313" key="14">
    <source>
        <dbReference type="EMBL" id="WTR69602.1"/>
    </source>
</evidence>
<dbReference type="InterPro" id="IPR002220">
    <property type="entry name" value="DapA-like"/>
</dbReference>
<dbReference type="NCBIfam" id="TIGR00674">
    <property type="entry name" value="dapA"/>
    <property type="match status" value="1"/>
</dbReference>
<comment type="similarity">
    <text evidence="3 12 13">Belongs to the DapA family.</text>
</comment>
<comment type="function">
    <text evidence="1 12">Catalyzes the condensation of (S)-aspartate-beta-semialdehyde [(S)-ASA] and pyruvate to 4-hydroxy-tetrahydrodipicolinate (HTPA).</text>
</comment>
<feature type="binding site" evidence="12">
    <location>
        <position position="211"/>
    </location>
    <ligand>
        <name>pyruvate</name>
        <dbReference type="ChEBI" id="CHEBI:15361"/>
    </ligand>
</feature>
<evidence type="ECO:0000256" key="8">
    <source>
        <dbReference type="ARBA" id="ARBA00023154"/>
    </source>
</evidence>
<keyword evidence="15" id="KW-1185">Reference proteome</keyword>
<dbReference type="PIRSF" id="PIRSF001365">
    <property type="entry name" value="DHDPS"/>
    <property type="match status" value="1"/>
</dbReference>
<keyword evidence="6 12" id="KW-0028">Amino-acid biosynthesis</keyword>
<feature type="site" description="Part of a proton relay during catalysis" evidence="12">
    <location>
        <position position="49"/>
    </location>
</feature>
<dbReference type="InterPro" id="IPR005263">
    <property type="entry name" value="DapA"/>
</dbReference>
<comment type="caution">
    <text evidence="12">Lacks conserved residue(s) required for the propagation of feature annotation.</text>
</comment>
<evidence type="ECO:0000256" key="13">
    <source>
        <dbReference type="PIRNR" id="PIRNR001365"/>
    </source>
</evidence>
<dbReference type="GO" id="GO:0008840">
    <property type="term" value="F:4-hydroxy-tetrahydrodipicolinate synthase activity"/>
    <property type="evidence" value="ECO:0007669"/>
    <property type="project" value="UniProtKB-EC"/>
</dbReference>
<dbReference type="EMBL" id="CP108188">
    <property type="protein sequence ID" value="WTR69602.1"/>
    <property type="molecule type" value="Genomic_DNA"/>
</dbReference>
<dbReference type="PANTHER" id="PTHR12128">
    <property type="entry name" value="DIHYDRODIPICOLINATE SYNTHASE"/>
    <property type="match status" value="1"/>
</dbReference>
<evidence type="ECO:0000256" key="10">
    <source>
        <dbReference type="ARBA" id="ARBA00023270"/>
    </source>
</evidence>
<evidence type="ECO:0000256" key="9">
    <source>
        <dbReference type="ARBA" id="ARBA00023239"/>
    </source>
</evidence>
<evidence type="ECO:0000256" key="5">
    <source>
        <dbReference type="ARBA" id="ARBA00022490"/>
    </source>
</evidence>
<dbReference type="SMART" id="SM01130">
    <property type="entry name" value="DHDPS"/>
    <property type="match status" value="1"/>
</dbReference>
<keyword evidence="9 12" id="KW-0456">Lyase</keyword>
<reference evidence="14 15" key="1">
    <citation type="submission" date="2022-10" db="EMBL/GenBank/DDBJ databases">
        <title>The complete genomes of actinobacterial strains from the NBC collection.</title>
        <authorList>
            <person name="Joergensen T.S."/>
            <person name="Alvarez Arevalo M."/>
            <person name="Sterndorff E.B."/>
            <person name="Faurdal D."/>
            <person name="Vuksanovic O."/>
            <person name="Mourched A.-S."/>
            <person name="Charusanti P."/>
            <person name="Shaw S."/>
            <person name="Blin K."/>
            <person name="Weber T."/>
        </authorList>
    </citation>
    <scope>NUCLEOTIDE SEQUENCE [LARGE SCALE GENOMIC DNA]</scope>
    <source>
        <strain evidence="14 15">NBC_00123</strain>
    </source>
</reference>
<dbReference type="InterPro" id="IPR013785">
    <property type="entry name" value="Aldolase_TIM"/>
</dbReference>
<feature type="active site" description="Schiff-base intermediate with substrate" evidence="12">
    <location>
        <position position="168"/>
    </location>
</feature>
<evidence type="ECO:0000256" key="4">
    <source>
        <dbReference type="ARBA" id="ARBA00012086"/>
    </source>
</evidence>
<dbReference type="SUPFAM" id="SSF51569">
    <property type="entry name" value="Aldolase"/>
    <property type="match status" value="1"/>
</dbReference>
<comment type="subcellular location">
    <subcellularLocation>
        <location evidence="12">Cytoplasm</location>
    </subcellularLocation>
</comment>
<dbReference type="HAMAP" id="MF_00418">
    <property type="entry name" value="DapA"/>
    <property type="match status" value="1"/>
</dbReference>
<dbReference type="Proteomes" id="UP001622594">
    <property type="component" value="Chromosome"/>
</dbReference>
<sequence>MGRSKLSSGVHVPLITPFTASGEVDVASLETLAHELLAGGAAGLVALGTTAEVATLTADEKARIVDAVAGVCREHGAPLMVGAGNNDTAASVEALIALKAVPEAVAALTLVPYFTRPSEAGVIAHFTELAAASPVPIVIYHIPYRTGQDLSASALGRLGRLPGIAGVKYATGGITGETVELMADLPDDFAVMAGDDAFFSPLLAMGAHGGILASAHLAVGSFAELVRAWHSGDAVTAAALGHRLSRLSAALFTEPNPAVIKGVLHAQGRIPSAGLRLPLLPAGPEAVAGALSAFEDLAP</sequence>
<dbReference type="PANTHER" id="PTHR12128:SF66">
    <property type="entry name" value="4-HYDROXY-2-OXOGLUTARATE ALDOLASE, MITOCHONDRIAL"/>
    <property type="match status" value="1"/>
</dbReference>
<dbReference type="Gene3D" id="3.20.20.70">
    <property type="entry name" value="Aldolase class I"/>
    <property type="match status" value="1"/>
</dbReference>
<comment type="caution">
    <text evidence="12">Was originally thought to be a dihydrodipicolinate synthase (DHDPS), catalyzing the condensation of (S)-aspartate-beta-semialdehyde [(S)-ASA] and pyruvate to dihydrodipicolinate (DHDP). However, it was shown in E.coli that the product of the enzymatic reaction is not dihydrodipicolinate but in fact (4S)-4-hydroxy-2,3,4,5-tetrahydro-(2S)-dipicolinic acid (HTPA), and that the consecutive dehydration reaction leading to DHDP is not spontaneous but catalyzed by DapB.</text>
</comment>